<dbReference type="RefSeq" id="WP_165292373.1">
    <property type="nucleotide sequence ID" value="NZ_JACOIJ010000041.1"/>
</dbReference>
<dbReference type="PANTHER" id="PTHR30383">
    <property type="entry name" value="THIOESTERASE 1/PROTEASE 1/LYSOPHOSPHOLIPASE L1"/>
    <property type="match status" value="1"/>
</dbReference>
<evidence type="ECO:0000313" key="3">
    <source>
        <dbReference type="EMBL" id="MBD1430850.1"/>
    </source>
</evidence>
<dbReference type="InterPro" id="IPR013830">
    <property type="entry name" value="SGNH_hydro"/>
</dbReference>
<protein>
    <submittedName>
        <fullName evidence="3">SGNH/GDSL hydrolase family protein</fullName>
    </submittedName>
</protein>
<dbReference type="CDD" id="cd00229">
    <property type="entry name" value="SGNH_hydrolase"/>
    <property type="match status" value="1"/>
</dbReference>
<comment type="caution">
    <text evidence="3">The sequence shown here is derived from an EMBL/GenBank/DDBJ whole genome shotgun (WGS) entry which is preliminary data.</text>
</comment>
<sequence length="273" mass="31252">MKNLFFTLILLLLSLSGCTQSVTSSDLTSNLRQTQWYKAKVAYLGDSITDKRRIGTKKVYWEYLEDYLGIQSYVFARSGHTWNDIMVQAQELKDLGIDELSAIIIFAGTNDYNSNTEMGTLYTESLQLTNHNGEQVQRKFRESSFDTNTFYGRINSVLSFLKQHFPQQQIILLTPIHRGYAHFNEKNVQPDERYANGVGLYIDDYVEGIKKAGQYWSLPIIDLFGTSGLSPLVDSHAMYFANKQKDLLHPNADGHNRMAQTIMCQLLQFPGKF</sequence>
<dbReference type="PROSITE" id="PS51257">
    <property type="entry name" value="PROKAR_LIPOPROTEIN"/>
    <property type="match status" value="1"/>
</dbReference>
<feature type="chain" id="PRO_5046304546" evidence="1">
    <location>
        <begin position="22"/>
        <end position="273"/>
    </location>
</feature>
<keyword evidence="1" id="KW-0732">Signal</keyword>
<reference evidence="3 4" key="1">
    <citation type="submission" date="2020-08" db="EMBL/GenBank/DDBJ databases">
        <title>Sphingobacterium sp. DN04309 isolated from aquaculture water.</title>
        <authorList>
            <person name="Zhang M."/>
        </authorList>
    </citation>
    <scope>NUCLEOTIDE SEQUENCE [LARGE SCALE GENOMIC DNA]</scope>
    <source>
        <strain evidence="3 4">DN04309</strain>
    </source>
</reference>
<dbReference type="Gene3D" id="3.40.50.1110">
    <property type="entry name" value="SGNH hydrolase"/>
    <property type="match status" value="1"/>
</dbReference>
<keyword evidence="4" id="KW-1185">Reference proteome</keyword>
<gene>
    <name evidence="3" type="ORF">H8B04_15005</name>
</gene>
<dbReference type="InterPro" id="IPR051532">
    <property type="entry name" value="Ester_Hydrolysis_Enzymes"/>
</dbReference>
<organism evidence="3 4">
    <name type="scientific">Sphingobacterium litopenaei</name>
    <dbReference type="NCBI Taxonomy" id="2763500"/>
    <lineage>
        <taxon>Bacteria</taxon>
        <taxon>Pseudomonadati</taxon>
        <taxon>Bacteroidota</taxon>
        <taxon>Sphingobacteriia</taxon>
        <taxon>Sphingobacteriales</taxon>
        <taxon>Sphingobacteriaceae</taxon>
        <taxon>Sphingobacterium</taxon>
    </lineage>
</organism>
<feature type="signal peptide" evidence="1">
    <location>
        <begin position="1"/>
        <end position="21"/>
    </location>
</feature>
<proteinExistence type="predicted"/>
<accession>A0ABR7YHT7</accession>
<evidence type="ECO:0000313" key="4">
    <source>
        <dbReference type="Proteomes" id="UP000651271"/>
    </source>
</evidence>
<evidence type="ECO:0000256" key="1">
    <source>
        <dbReference type="SAM" id="SignalP"/>
    </source>
</evidence>
<dbReference type="PANTHER" id="PTHR30383:SF5">
    <property type="entry name" value="SGNH HYDROLASE-TYPE ESTERASE DOMAIN-CONTAINING PROTEIN"/>
    <property type="match status" value="1"/>
</dbReference>
<name>A0ABR7YHT7_9SPHI</name>
<dbReference type="EMBL" id="JACOIJ010000041">
    <property type="protein sequence ID" value="MBD1430850.1"/>
    <property type="molecule type" value="Genomic_DNA"/>
</dbReference>
<keyword evidence="3" id="KW-0378">Hydrolase</keyword>
<dbReference type="GO" id="GO:0016787">
    <property type="term" value="F:hydrolase activity"/>
    <property type="evidence" value="ECO:0007669"/>
    <property type="project" value="UniProtKB-KW"/>
</dbReference>
<evidence type="ECO:0000259" key="2">
    <source>
        <dbReference type="Pfam" id="PF13472"/>
    </source>
</evidence>
<dbReference type="Pfam" id="PF13472">
    <property type="entry name" value="Lipase_GDSL_2"/>
    <property type="match status" value="1"/>
</dbReference>
<feature type="domain" description="SGNH hydrolase-type esterase" evidence="2">
    <location>
        <begin position="44"/>
        <end position="256"/>
    </location>
</feature>
<dbReference type="InterPro" id="IPR036514">
    <property type="entry name" value="SGNH_hydro_sf"/>
</dbReference>
<dbReference type="Proteomes" id="UP000651271">
    <property type="component" value="Unassembled WGS sequence"/>
</dbReference>
<dbReference type="SUPFAM" id="SSF52266">
    <property type="entry name" value="SGNH hydrolase"/>
    <property type="match status" value="1"/>
</dbReference>